<protein>
    <submittedName>
        <fullName evidence="1">Uncharacterized protein</fullName>
    </submittedName>
</protein>
<name>A0A8S5MHG8_9CAUD</name>
<organism evidence="1">
    <name type="scientific">Podoviridae sp. ct1h53</name>
    <dbReference type="NCBI Taxonomy" id="2826536"/>
    <lineage>
        <taxon>Viruses</taxon>
        <taxon>Duplodnaviria</taxon>
        <taxon>Heunggongvirae</taxon>
        <taxon>Uroviricota</taxon>
        <taxon>Caudoviricetes</taxon>
    </lineage>
</organism>
<dbReference type="EMBL" id="BK014902">
    <property type="protein sequence ID" value="DAD81487.1"/>
    <property type="molecule type" value="Genomic_DNA"/>
</dbReference>
<sequence length="95" mass="11127">MGVKEIRELLRLYNLEHSVVQNKNSGRYSIILHNNIIGTNVDGEKVVVFRTIPDGSNTFSMERNRFYEGFVEAFDDDKAIEAVRQYFEKNRNDRV</sequence>
<accession>A0A8S5MHG8</accession>
<proteinExistence type="predicted"/>
<reference evidence="1" key="1">
    <citation type="journal article" date="2021" name="Proc. Natl. Acad. Sci. U.S.A.">
        <title>A Catalog of Tens of Thousands of Viruses from Human Metagenomes Reveals Hidden Associations with Chronic Diseases.</title>
        <authorList>
            <person name="Tisza M.J."/>
            <person name="Buck C.B."/>
        </authorList>
    </citation>
    <scope>NUCLEOTIDE SEQUENCE</scope>
    <source>
        <strain evidence="1">Ct1h53</strain>
    </source>
</reference>
<evidence type="ECO:0000313" key="1">
    <source>
        <dbReference type="EMBL" id="DAD81487.1"/>
    </source>
</evidence>